<sequence>MVLRRSRRSRRSRRAGLAVVMLAGCVVVPSSHVLPTGPAGVDEETTQQLTAAARTMLERRTQALVQASSRARPLPAEVLGVRISPRLARAQQEALRRLETRNRAPVAGGPPFTAAHTRLKGATVTRDGDRFTLDATEYTEVRYATPGGGGAVTQRVRRRFEFATENGRLTLVGEWVIDPDASPINDPGRPLPSPPAPAPPVRATTPPPTPAPSTGDGASPAVSPSAPSPSPAPDVPEPTPAGEVTDISR</sequence>
<feature type="compositionally biased region" description="Pro residues" evidence="1">
    <location>
        <begin position="189"/>
        <end position="211"/>
    </location>
</feature>
<evidence type="ECO:0008006" key="5">
    <source>
        <dbReference type="Google" id="ProtNLM"/>
    </source>
</evidence>
<evidence type="ECO:0000256" key="1">
    <source>
        <dbReference type="SAM" id="MobiDB-lite"/>
    </source>
</evidence>
<feature type="chain" id="PRO_5039259142" description="Lipoprotein" evidence="2">
    <location>
        <begin position="34"/>
        <end position="249"/>
    </location>
</feature>
<dbReference type="EMBL" id="QTTT01000001">
    <property type="protein sequence ID" value="REE98298.1"/>
    <property type="molecule type" value="Genomic_DNA"/>
</dbReference>
<evidence type="ECO:0000313" key="3">
    <source>
        <dbReference type="EMBL" id="REE98298.1"/>
    </source>
</evidence>
<proteinExistence type="predicted"/>
<dbReference type="Proteomes" id="UP000256661">
    <property type="component" value="Unassembled WGS sequence"/>
</dbReference>
<feature type="compositionally biased region" description="Low complexity" evidence="1">
    <location>
        <begin position="212"/>
        <end position="225"/>
    </location>
</feature>
<gene>
    <name evidence="3" type="ORF">DFJ69_3784</name>
</gene>
<protein>
    <recommendedName>
        <fullName evidence="5">Lipoprotein</fullName>
    </recommendedName>
</protein>
<feature type="signal peptide" evidence="2">
    <location>
        <begin position="1"/>
        <end position="33"/>
    </location>
</feature>
<dbReference type="RefSeq" id="WP_147312358.1">
    <property type="nucleotide sequence ID" value="NZ_QTTT01000001.1"/>
</dbReference>
<evidence type="ECO:0000313" key="4">
    <source>
        <dbReference type="Proteomes" id="UP000256661"/>
    </source>
</evidence>
<feature type="compositionally biased region" description="Pro residues" evidence="1">
    <location>
        <begin position="226"/>
        <end position="239"/>
    </location>
</feature>
<dbReference type="AlphaFoldDB" id="A0A3D9SR68"/>
<name>A0A3D9SR68_9ACTN</name>
<dbReference type="PROSITE" id="PS51257">
    <property type="entry name" value="PROKAR_LIPOPROTEIN"/>
    <property type="match status" value="1"/>
</dbReference>
<keyword evidence="2" id="KW-0732">Signal</keyword>
<feature type="region of interest" description="Disordered" evidence="1">
    <location>
        <begin position="180"/>
        <end position="249"/>
    </location>
</feature>
<evidence type="ECO:0000256" key="2">
    <source>
        <dbReference type="SAM" id="SignalP"/>
    </source>
</evidence>
<reference evidence="3 4" key="1">
    <citation type="submission" date="2018-08" db="EMBL/GenBank/DDBJ databases">
        <title>Sequencing the genomes of 1000 actinobacteria strains.</title>
        <authorList>
            <person name="Klenk H.-P."/>
        </authorList>
    </citation>
    <scope>NUCLEOTIDE SEQUENCE [LARGE SCALE GENOMIC DNA]</scope>
    <source>
        <strain evidence="3 4">DSM 43927</strain>
    </source>
</reference>
<accession>A0A3D9SR68</accession>
<organism evidence="3 4">
    <name type="scientific">Thermomonospora umbrina</name>
    <dbReference type="NCBI Taxonomy" id="111806"/>
    <lineage>
        <taxon>Bacteria</taxon>
        <taxon>Bacillati</taxon>
        <taxon>Actinomycetota</taxon>
        <taxon>Actinomycetes</taxon>
        <taxon>Streptosporangiales</taxon>
        <taxon>Thermomonosporaceae</taxon>
        <taxon>Thermomonospora</taxon>
    </lineage>
</organism>
<comment type="caution">
    <text evidence="3">The sequence shown here is derived from an EMBL/GenBank/DDBJ whole genome shotgun (WGS) entry which is preliminary data.</text>
</comment>
<dbReference type="OrthoDB" id="3481018at2"/>
<keyword evidence="4" id="KW-1185">Reference proteome</keyword>